<protein>
    <submittedName>
        <fullName evidence="2">Uncharacterized protein</fullName>
    </submittedName>
</protein>
<feature type="region of interest" description="Disordered" evidence="1">
    <location>
        <begin position="1"/>
        <end position="23"/>
    </location>
</feature>
<feature type="region of interest" description="Disordered" evidence="1">
    <location>
        <begin position="101"/>
        <end position="219"/>
    </location>
</feature>
<accession>A0A2A2KMJ6</accession>
<dbReference type="OrthoDB" id="567788at2759"/>
<organism evidence="2 3">
    <name type="scientific">Diploscapter pachys</name>
    <dbReference type="NCBI Taxonomy" id="2018661"/>
    <lineage>
        <taxon>Eukaryota</taxon>
        <taxon>Metazoa</taxon>
        <taxon>Ecdysozoa</taxon>
        <taxon>Nematoda</taxon>
        <taxon>Chromadorea</taxon>
        <taxon>Rhabditida</taxon>
        <taxon>Rhabditina</taxon>
        <taxon>Rhabditomorpha</taxon>
        <taxon>Rhabditoidea</taxon>
        <taxon>Rhabditidae</taxon>
        <taxon>Diploscapter</taxon>
    </lineage>
</organism>
<evidence type="ECO:0000313" key="3">
    <source>
        <dbReference type="Proteomes" id="UP000218231"/>
    </source>
</evidence>
<feature type="region of interest" description="Disordered" evidence="1">
    <location>
        <begin position="40"/>
        <end position="66"/>
    </location>
</feature>
<feature type="compositionally biased region" description="Basic and acidic residues" evidence="1">
    <location>
        <begin position="101"/>
        <end position="120"/>
    </location>
</feature>
<dbReference type="Proteomes" id="UP000218231">
    <property type="component" value="Unassembled WGS sequence"/>
</dbReference>
<dbReference type="STRING" id="2018661.A0A2A2KMJ6"/>
<comment type="caution">
    <text evidence="2">The sequence shown here is derived from an EMBL/GenBank/DDBJ whole genome shotgun (WGS) entry which is preliminary data.</text>
</comment>
<evidence type="ECO:0000313" key="2">
    <source>
        <dbReference type="EMBL" id="PAV75221.1"/>
    </source>
</evidence>
<proteinExistence type="predicted"/>
<sequence length="231" mass="26470">MSDHRDNVIEKDYGHFGRESPTDETARRIVNDAVQAAREAMGDISPHGIRSVDDYFPDPHQAAQQAHDDLLDIRDDLVPHHNDFLPEPPKANVHDEVDDMLNRMRANDEAQEQYRPKDYDLDMDQPDFRSQTPEPEETTFNRQGPLTIPSQQIPEEDDLASFDQIPHGHFETEPRPPTPPKELSDEDVKPSVVDLGPPTHVHHDQPHHSILKHGHGYGEPWFDFKTVDPRS</sequence>
<name>A0A2A2KMJ6_9BILA</name>
<gene>
    <name evidence="2" type="ORF">WR25_18019</name>
</gene>
<feature type="compositionally biased region" description="Polar residues" evidence="1">
    <location>
        <begin position="128"/>
        <end position="153"/>
    </location>
</feature>
<reference evidence="2 3" key="1">
    <citation type="journal article" date="2017" name="Curr. Biol.">
        <title>Genome architecture and evolution of a unichromosomal asexual nematode.</title>
        <authorList>
            <person name="Fradin H."/>
            <person name="Zegar C."/>
            <person name="Gutwein M."/>
            <person name="Lucas J."/>
            <person name="Kovtun M."/>
            <person name="Corcoran D."/>
            <person name="Baugh L.R."/>
            <person name="Kiontke K."/>
            <person name="Gunsalus K."/>
            <person name="Fitch D.H."/>
            <person name="Piano F."/>
        </authorList>
    </citation>
    <scope>NUCLEOTIDE SEQUENCE [LARGE SCALE GENOMIC DNA]</scope>
    <source>
        <strain evidence="2">PF1309</strain>
    </source>
</reference>
<keyword evidence="3" id="KW-1185">Reference proteome</keyword>
<dbReference type="AlphaFoldDB" id="A0A2A2KMJ6"/>
<evidence type="ECO:0000256" key="1">
    <source>
        <dbReference type="SAM" id="MobiDB-lite"/>
    </source>
</evidence>
<dbReference type="EMBL" id="LIAE01008155">
    <property type="protein sequence ID" value="PAV75221.1"/>
    <property type="molecule type" value="Genomic_DNA"/>
</dbReference>